<evidence type="ECO:0000256" key="1">
    <source>
        <dbReference type="ARBA" id="ARBA00004141"/>
    </source>
</evidence>
<evidence type="ECO:0000256" key="2">
    <source>
        <dbReference type="ARBA" id="ARBA00022692"/>
    </source>
</evidence>
<evidence type="ECO:0000256" key="9">
    <source>
        <dbReference type="ARBA" id="ARBA00069139"/>
    </source>
</evidence>
<feature type="transmembrane region" description="Helical" evidence="11">
    <location>
        <begin position="46"/>
        <end position="65"/>
    </location>
</feature>
<dbReference type="InterPro" id="IPR036259">
    <property type="entry name" value="MFS_trans_sf"/>
</dbReference>
<dbReference type="InterPro" id="IPR011701">
    <property type="entry name" value="MFS"/>
</dbReference>
<evidence type="ECO:0000313" key="14">
    <source>
        <dbReference type="Proteomes" id="UP000033647"/>
    </source>
</evidence>
<dbReference type="InterPro" id="IPR029058">
    <property type="entry name" value="AB_hydrolase_fold"/>
</dbReference>
<dbReference type="OrthoDB" id="9986881at2759"/>
<dbReference type="GO" id="GO:0005576">
    <property type="term" value="C:extracellular region"/>
    <property type="evidence" value="ECO:0007669"/>
    <property type="project" value="InterPro"/>
</dbReference>
<dbReference type="CDD" id="cd17323">
    <property type="entry name" value="MFS_Tpo1_MDR_like"/>
    <property type="match status" value="1"/>
</dbReference>
<accession>A0A0F4GCV6</accession>
<evidence type="ECO:0000256" key="8">
    <source>
        <dbReference type="ARBA" id="ARBA00053977"/>
    </source>
</evidence>
<dbReference type="STRING" id="1047168.A0A0F4GCV6"/>
<dbReference type="FunFam" id="1.20.1250.20:FF:000011">
    <property type="entry name" value="MFS multidrug transporter, putative"/>
    <property type="match status" value="1"/>
</dbReference>
<evidence type="ECO:0000256" key="11">
    <source>
        <dbReference type="SAM" id="Phobius"/>
    </source>
</evidence>
<protein>
    <recommendedName>
        <fullName evidence="9">Cercosporin MFS transporter CTB4</fullName>
    </recommendedName>
    <alternativeName>
        <fullName evidence="10">Cercosporin toxin biosynthesis cluster protein 4</fullName>
    </alternativeName>
</protein>
<proteinExistence type="inferred from homology"/>
<feature type="transmembrane region" description="Helical" evidence="11">
    <location>
        <begin position="106"/>
        <end position="124"/>
    </location>
</feature>
<feature type="transmembrane region" description="Helical" evidence="11">
    <location>
        <begin position="328"/>
        <end position="353"/>
    </location>
</feature>
<evidence type="ECO:0000256" key="5">
    <source>
        <dbReference type="ARBA" id="ARBA00022989"/>
    </source>
</evidence>
<dbReference type="Proteomes" id="UP000033647">
    <property type="component" value="Unassembled WGS sequence"/>
</dbReference>
<feature type="transmembrane region" description="Helical" evidence="11">
    <location>
        <begin position="166"/>
        <end position="186"/>
    </location>
</feature>
<keyword evidence="6 11" id="KW-0472">Membrane</keyword>
<evidence type="ECO:0000256" key="4">
    <source>
        <dbReference type="ARBA" id="ARBA00022801"/>
    </source>
</evidence>
<dbReference type="InterPro" id="IPR020846">
    <property type="entry name" value="MFS_dom"/>
</dbReference>
<reference evidence="13 14" key="1">
    <citation type="submission" date="2015-03" db="EMBL/GenBank/DDBJ databases">
        <title>RNA-seq based gene annotation and comparative genomics of four Zymoseptoria species reveal species-specific pathogenicity related genes and transposable element activity.</title>
        <authorList>
            <person name="Grandaubert J."/>
            <person name="Bhattacharyya A."/>
            <person name="Stukenbrock E.H."/>
        </authorList>
    </citation>
    <scope>NUCLEOTIDE SEQUENCE [LARGE SCALE GENOMIC DNA]</scope>
    <source>
        <strain evidence="13 14">Zb18110</strain>
    </source>
</reference>
<dbReference type="GO" id="GO:0005886">
    <property type="term" value="C:plasma membrane"/>
    <property type="evidence" value="ECO:0007669"/>
    <property type="project" value="TreeGrafter"/>
</dbReference>
<keyword evidence="3" id="KW-0732">Signal</keyword>
<name>A0A0F4GCV6_9PEZI</name>
<dbReference type="InterPro" id="IPR010126">
    <property type="entry name" value="Esterase_phb"/>
</dbReference>
<keyword evidence="4" id="KW-0378">Hydrolase</keyword>
<dbReference type="Gene3D" id="1.20.1720.10">
    <property type="entry name" value="Multidrug resistance protein D"/>
    <property type="match status" value="1"/>
</dbReference>
<comment type="subcellular location">
    <subcellularLocation>
        <location evidence="1">Membrane</location>
        <topology evidence="1">Multi-pass membrane protein</topology>
    </subcellularLocation>
</comment>
<evidence type="ECO:0000256" key="7">
    <source>
        <dbReference type="ARBA" id="ARBA00038347"/>
    </source>
</evidence>
<dbReference type="SUPFAM" id="SSF53474">
    <property type="entry name" value="alpha/beta-Hydrolases"/>
    <property type="match status" value="2"/>
</dbReference>
<dbReference type="Pfam" id="PF10503">
    <property type="entry name" value="Esterase_PHB"/>
    <property type="match status" value="1"/>
</dbReference>
<keyword evidence="14" id="KW-1185">Reference proteome</keyword>
<dbReference type="PANTHER" id="PTHR23502">
    <property type="entry name" value="MAJOR FACILITATOR SUPERFAMILY"/>
    <property type="match status" value="1"/>
</dbReference>
<evidence type="ECO:0000259" key="12">
    <source>
        <dbReference type="PROSITE" id="PS50850"/>
    </source>
</evidence>
<feature type="transmembrane region" description="Helical" evidence="11">
    <location>
        <begin position="77"/>
        <end position="94"/>
    </location>
</feature>
<evidence type="ECO:0000256" key="6">
    <source>
        <dbReference type="ARBA" id="ARBA00023136"/>
    </source>
</evidence>
<evidence type="ECO:0000256" key="10">
    <source>
        <dbReference type="ARBA" id="ARBA00077167"/>
    </source>
</evidence>
<feature type="domain" description="Major facilitator superfamily (MFS) profile" evidence="12">
    <location>
        <begin position="11"/>
        <end position="422"/>
    </location>
</feature>
<dbReference type="PANTHER" id="PTHR23502:SF59">
    <property type="entry name" value="MULTIDRUG TRANSPORTER, PUTATIVE (AFU_ORTHOLOGUE AFUA_1G10370)-RELATED"/>
    <property type="match status" value="1"/>
</dbReference>
<keyword evidence="2 11" id="KW-0812">Transmembrane</keyword>
<feature type="transmembrane region" description="Helical" evidence="11">
    <location>
        <begin position="260"/>
        <end position="280"/>
    </location>
</feature>
<comment type="similarity">
    <text evidence="7">Belongs to the major facilitator superfamily. CAR1 family.</text>
</comment>
<dbReference type="PROSITE" id="PS50850">
    <property type="entry name" value="MFS"/>
    <property type="match status" value="1"/>
</dbReference>
<comment type="caution">
    <text evidence="13">The sequence shown here is derived from an EMBL/GenBank/DDBJ whole genome shotgun (WGS) entry which is preliminary data.</text>
</comment>
<feature type="transmembrane region" description="Helical" evidence="11">
    <location>
        <begin position="12"/>
        <end position="34"/>
    </location>
</feature>
<dbReference type="AlphaFoldDB" id="A0A0F4GCV6"/>
<feature type="transmembrane region" description="Helical" evidence="11">
    <location>
        <begin position="229"/>
        <end position="248"/>
    </location>
</feature>
<dbReference type="Pfam" id="PF07690">
    <property type="entry name" value="MFS_1"/>
    <property type="match status" value="1"/>
</dbReference>
<gene>
    <name evidence="13" type="ORF">TI39_contig4128g00030</name>
</gene>
<evidence type="ECO:0000256" key="3">
    <source>
        <dbReference type="ARBA" id="ARBA00022729"/>
    </source>
</evidence>
<dbReference type="SUPFAM" id="SSF103473">
    <property type="entry name" value="MFS general substrate transporter"/>
    <property type="match status" value="1"/>
</dbReference>
<dbReference type="GO" id="GO:0016787">
    <property type="term" value="F:hydrolase activity"/>
    <property type="evidence" value="ECO:0007669"/>
    <property type="project" value="UniProtKB-KW"/>
</dbReference>
<evidence type="ECO:0000313" key="13">
    <source>
        <dbReference type="EMBL" id="KJX95221.1"/>
    </source>
</evidence>
<comment type="function">
    <text evidence="8">MFS transporter; part of the gene cluster that mediates the biosynthesis of cercosporin, a light-activated, non-host-selective toxin. The perylenequinone chromophore of cercosporin absorbs light energy to attain an electronically-activated triplet state and produces active oxygen species such as the hydroxyl radical, superoxide, hydrogen peroxide or singlet oxygen upon reaction with oxygen molecules. These reactive oxygen species cause damage to various cellular components including lipids, proteins and nucleic acids. Responsible for secretion and accumulation of cercosporin, but does not play any roles in self-protection against the toxicity of cercosporin.</text>
</comment>
<sequence>MNWSFKKKCICTGLYGFTAMFGTFASAVYSPAVSEVARVFNVGTEVSLLGISLFLIGFGIGPLVWVPLSEVYGRKNAVLTPFLIAAIFAFGAGAAKDIQTLMICRFWQGIFGSAPVTNTGGVLGDIWTADVRGVALIGYAMAVVGGPTLGPIIGGAIIVTGTGWRWTQYLTGIGIIFMAVLDVLLVDESYAPVLLVRKARALRYESGNWALHAPHEEWNITLSELGHKYASFCYGILYASLATFPIAFEEVRGWNALVGSLPFLAQLIGIIIGAGGNYLNQKFYIAKWKANNYRAVPEARLPPVMVGSVLFAGGLLMFAWTGGADVHWIVPCIGIALEGIGFFTIFQAALNYLIDTFQRYAASAVAGNTALRSVFAAAFPLFIGPTLRDLGIRWGILTSLLAIATVQGAAISTDDHLVKRASLTQVSNFGNNPSGVKMFVYVPQNVQAKPPVILVLHACGWNAPKFFASTNYGQLADQHGFVLVYGGTPTDGACWDVSSSQTLTHDGGSDSTALANMVRYALKTYNGDASRVFVTGESSGAMMTQVMAAVYPDLFAAGSAFSGVPAGCFSTGTVRGWNSQCAGGKINKTPAQWAAQVHAMYSGFNGQYPRMQIYHGDADTTLNIANLDEAVKEWSGVHGYSGKAIRSTSNDPGPNLTKSVYGDRLQGIRGHGIGHVVKTNEAEVLKWFGIA</sequence>
<dbReference type="Gene3D" id="3.40.50.1820">
    <property type="entry name" value="alpha/beta hydrolase"/>
    <property type="match status" value="1"/>
</dbReference>
<dbReference type="EMBL" id="LAFY01004088">
    <property type="protein sequence ID" value="KJX95221.1"/>
    <property type="molecule type" value="Genomic_DNA"/>
</dbReference>
<organism evidence="13 14">
    <name type="scientific">Zymoseptoria brevis</name>
    <dbReference type="NCBI Taxonomy" id="1047168"/>
    <lineage>
        <taxon>Eukaryota</taxon>
        <taxon>Fungi</taxon>
        <taxon>Dikarya</taxon>
        <taxon>Ascomycota</taxon>
        <taxon>Pezizomycotina</taxon>
        <taxon>Dothideomycetes</taxon>
        <taxon>Dothideomycetidae</taxon>
        <taxon>Mycosphaerellales</taxon>
        <taxon>Mycosphaerellaceae</taxon>
        <taxon>Zymoseptoria</taxon>
    </lineage>
</organism>
<keyword evidence="5 11" id="KW-1133">Transmembrane helix</keyword>
<feature type="transmembrane region" description="Helical" evidence="11">
    <location>
        <begin position="136"/>
        <end position="160"/>
    </location>
</feature>
<dbReference type="GO" id="GO:0022857">
    <property type="term" value="F:transmembrane transporter activity"/>
    <property type="evidence" value="ECO:0007669"/>
    <property type="project" value="InterPro"/>
</dbReference>
<feature type="transmembrane region" description="Helical" evidence="11">
    <location>
        <begin position="301"/>
        <end position="322"/>
    </location>
</feature>
<feature type="transmembrane region" description="Helical" evidence="11">
    <location>
        <begin position="360"/>
        <end position="384"/>
    </location>
</feature>
<dbReference type="NCBIfam" id="TIGR01840">
    <property type="entry name" value="esterase_phb"/>
    <property type="match status" value="1"/>
</dbReference>